<keyword evidence="3" id="KW-1185">Reference proteome</keyword>
<name>A0A0G4MPP8_VERLO</name>
<proteinExistence type="predicted"/>
<feature type="region of interest" description="Disordered" evidence="1">
    <location>
        <begin position="198"/>
        <end position="219"/>
    </location>
</feature>
<feature type="region of interest" description="Disordered" evidence="1">
    <location>
        <begin position="237"/>
        <end position="265"/>
    </location>
</feature>
<gene>
    <name evidence="2" type="ORF">BN1708_006949</name>
</gene>
<sequence>MADISHSVLMAAQKRLRQRGFHFSESIILDREFRAIWVALKAHPFCDGWVHVSDADLFNLKDWTASCLDTVFRTCIRVIEPRLATDHGAPLPDEWLACKVIEALVQTEPRWKVLSFFTEDADDQECFVWFLYIYVNGRKGYIENGNNDPGNLSKCEAWLLSTVDKLLLLFKEKKIDELKTRANAREVKAGISKKTHTIEAAMDKSTQTTGAGSDKESQTIEFEESFHRQPLNAAATRQDLQRVRQTASHAGPSPAEDTHSSGRHNVCRKTDLPGNLSLVVLPTSADSIETTQNQATRIKTTVETAPSEIASAKPYTPGKKDVATKQENATSLVDILDSAPEPLDKAVQDILDLEKIMASFSL</sequence>
<reference evidence="2 3" key="1">
    <citation type="submission" date="2015-05" db="EMBL/GenBank/DDBJ databases">
        <authorList>
            <person name="Wang D.B."/>
            <person name="Wang M."/>
        </authorList>
    </citation>
    <scope>NUCLEOTIDE SEQUENCE [LARGE SCALE GENOMIC DNA]</scope>
    <source>
        <strain evidence="2">VL1</strain>
    </source>
</reference>
<dbReference type="Proteomes" id="UP000044602">
    <property type="component" value="Unassembled WGS sequence"/>
</dbReference>
<evidence type="ECO:0000256" key="1">
    <source>
        <dbReference type="SAM" id="MobiDB-lite"/>
    </source>
</evidence>
<accession>A0A0G4MPP8</accession>
<evidence type="ECO:0000313" key="3">
    <source>
        <dbReference type="Proteomes" id="UP000044602"/>
    </source>
</evidence>
<dbReference type="AlphaFoldDB" id="A0A0G4MPP8"/>
<organism evidence="2 3">
    <name type="scientific">Verticillium longisporum</name>
    <name type="common">Verticillium dahliae var. longisporum</name>
    <dbReference type="NCBI Taxonomy" id="100787"/>
    <lineage>
        <taxon>Eukaryota</taxon>
        <taxon>Fungi</taxon>
        <taxon>Dikarya</taxon>
        <taxon>Ascomycota</taxon>
        <taxon>Pezizomycotina</taxon>
        <taxon>Sordariomycetes</taxon>
        <taxon>Hypocreomycetidae</taxon>
        <taxon>Glomerellales</taxon>
        <taxon>Plectosphaerellaceae</taxon>
        <taxon>Verticillium</taxon>
    </lineage>
</organism>
<evidence type="ECO:0000313" key="2">
    <source>
        <dbReference type="EMBL" id="CRK36174.1"/>
    </source>
</evidence>
<dbReference type="EMBL" id="CVQH01023972">
    <property type="protein sequence ID" value="CRK36174.1"/>
    <property type="molecule type" value="Genomic_DNA"/>
</dbReference>
<protein>
    <submittedName>
        <fullName evidence="2">Uncharacterized protein</fullName>
    </submittedName>
</protein>